<dbReference type="Gene3D" id="3.40.50.12090">
    <property type="match status" value="2"/>
</dbReference>
<name>A0ABV4DVD0_9CLOT</name>
<proteinExistence type="predicted"/>
<protein>
    <submittedName>
        <fullName evidence="1">Cell wall-binding repeat-containing protein</fullName>
    </submittedName>
</protein>
<dbReference type="RefSeq" id="WP_294182390.1">
    <property type="nucleotide sequence ID" value="NZ_JBGFFE010000004.1"/>
</dbReference>
<dbReference type="PANTHER" id="PTHR30032">
    <property type="entry name" value="N-ACETYLMURAMOYL-L-ALANINE AMIDASE-RELATED"/>
    <property type="match status" value="1"/>
</dbReference>
<evidence type="ECO:0000313" key="1">
    <source>
        <dbReference type="EMBL" id="MEY8762942.1"/>
    </source>
</evidence>
<dbReference type="PANTHER" id="PTHR30032:SF8">
    <property type="entry name" value="GERMINATION-SPECIFIC N-ACETYLMURAMOYL-L-ALANINE AMIDASE"/>
    <property type="match status" value="1"/>
</dbReference>
<reference evidence="1 2" key="1">
    <citation type="submission" date="2024-08" db="EMBL/GenBank/DDBJ databases">
        <title>Clostridium lapicellarii sp. nov., and Clostridium renhuaiense sp. nov., two species isolated from the mud in a fermentation cellar used for producing sauce-flavour Chinese liquors.</title>
        <authorList>
            <person name="Yang F."/>
            <person name="Wang H."/>
            <person name="Chen L.Q."/>
            <person name="Zhou N."/>
            <person name="Lu J.J."/>
            <person name="Pu X.X."/>
            <person name="Wan B."/>
            <person name="Wang L."/>
            <person name="Liu S.J."/>
        </authorList>
    </citation>
    <scope>NUCLEOTIDE SEQUENCE [LARGE SCALE GENOMIC DNA]</scope>
    <source>
        <strain evidence="1 2">MT-113</strain>
    </source>
</reference>
<sequence length="346" mass="36579">MYRKSLKSIAVVAFMSLILTTALSIGPVKAENSKIVRMSGVNRYATAARVAKVNWPNGSDNVVLVSGEQYADAASASVLAKKLDAPIILTTQNTLDPYAKDEIDMLKPKVIYVIGGVGSISQNIRNELKDNYALAELGGANRYETNVKIADRLVKLGVDPSNVVIASGNGFSDALSAAPAAASKEEILLLADNNQSLTKPVVDFIKTNKSNAVVVGTENVINDTIYNSLGATKRIDGGADRFDTNLKVLDAFKDSFKAGKLYVASASPSVPDNMYADALVASAVAGKYSAPLVLVDKDSTEATNNAVAYIKKNATSDTEIGIVGGCGVISQNFEDEIAPIYNKDSE</sequence>
<dbReference type="EMBL" id="JBGFFE010000004">
    <property type="protein sequence ID" value="MEY8762942.1"/>
    <property type="molecule type" value="Genomic_DNA"/>
</dbReference>
<comment type="caution">
    <text evidence="1">The sequence shown here is derived from an EMBL/GenBank/DDBJ whole genome shotgun (WGS) entry which is preliminary data.</text>
</comment>
<keyword evidence="2" id="KW-1185">Reference proteome</keyword>
<gene>
    <name evidence="1" type="ORF">AB8S09_04665</name>
</gene>
<dbReference type="InterPro" id="IPR051922">
    <property type="entry name" value="Bact_Sporulation_Assoc"/>
</dbReference>
<evidence type="ECO:0000313" key="2">
    <source>
        <dbReference type="Proteomes" id="UP001565220"/>
    </source>
</evidence>
<dbReference type="Pfam" id="PF04122">
    <property type="entry name" value="CW_binding_2"/>
    <property type="match status" value="3"/>
</dbReference>
<accession>A0ABV4DVD0</accession>
<dbReference type="Proteomes" id="UP001565220">
    <property type="component" value="Unassembled WGS sequence"/>
</dbReference>
<dbReference type="InterPro" id="IPR007253">
    <property type="entry name" value="Cell_wall-bd_2"/>
</dbReference>
<organism evidence="1 2">
    <name type="scientific">Clostridium lapidicellarium</name>
    <dbReference type="NCBI Taxonomy" id="3240931"/>
    <lineage>
        <taxon>Bacteria</taxon>
        <taxon>Bacillati</taxon>
        <taxon>Bacillota</taxon>
        <taxon>Clostridia</taxon>
        <taxon>Eubacteriales</taxon>
        <taxon>Clostridiaceae</taxon>
        <taxon>Clostridium</taxon>
    </lineage>
</organism>